<reference evidence="2 3" key="1">
    <citation type="journal article" date="2019" name="Nat. Ecol. Evol.">
        <title>Megaphylogeny resolves global patterns of mushroom evolution.</title>
        <authorList>
            <person name="Varga T."/>
            <person name="Krizsan K."/>
            <person name="Foldi C."/>
            <person name="Dima B."/>
            <person name="Sanchez-Garcia M."/>
            <person name="Sanchez-Ramirez S."/>
            <person name="Szollosi G.J."/>
            <person name="Szarkandi J.G."/>
            <person name="Papp V."/>
            <person name="Albert L."/>
            <person name="Andreopoulos W."/>
            <person name="Angelini C."/>
            <person name="Antonin V."/>
            <person name="Barry K.W."/>
            <person name="Bougher N.L."/>
            <person name="Buchanan P."/>
            <person name="Buyck B."/>
            <person name="Bense V."/>
            <person name="Catcheside P."/>
            <person name="Chovatia M."/>
            <person name="Cooper J."/>
            <person name="Damon W."/>
            <person name="Desjardin D."/>
            <person name="Finy P."/>
            <person name="Geml J."/>
            <person name="Haridas S."/>
            <person name="Hughes K."/>
            <person name="Justo A."/>
            <person name="Karasinski D."/>
            <person name="Kautmanova I."/>
            <person name="Kiss B."/>
            <person name="Kocsube S."/>
            <person name="Kotiranta H."/>
            <person name="LaButti K.M."/>
            <person name="Lechner B.E."/>
            <person name="Liimatainen K."/>
            <person name="Lipzen A."/>
            <person name="Lukacs Z."/>
            <person name="Mihaltcheva S."/>
            <person name="Morgado L.N."/>
            <person name="Niskanen T."/>
            <person name="Noordeloos M.E."/>
            <person name="Ohm R.A."/>
            <person name="Ortiz-Santana B."/>
            <person name="Ovrebo C."/>
            <person name="Racz N."/>
            <person name="Riley R."/>
            <person name="Savchenko A."/>
            <person name="Shiryaev A."/>
            <person name="Soop K."/>
            <person name="Spirin V."/>
            <person name="Szebenyi C."/>
            <person name="Tomsovsky M."/>
            <person name="Tulloss R.E."/>
            <person name="Uehling J."/>
            <person name="Grigoriev I.V."/>
            <person name="Vagvolgyi C."/>
            <person name="Papp T."/>
            <person name="Martin F.M."/>
            <person name="Miettinen O."/>
            <person name="Hibbett D.S."/>
            <person name="Nagy L.G."/>
        </authorList>
    </citation>
    <scope>NUCLEOTIDE SEQUENCE [LARGE SCALE GENOMIC DNA]</scope>
    <source>
        <strain evidence="2 3">CBS 121175</strain>
    </source>
</reference>
<keyword evidence="3" id="KW-1185">Reference proteome</keyword>
<protein>
    <submittedName>
        <fullName evidence="2">Uncharacterized protein</fullName>
    </submittedName>
</protein>
<feature type="region of interest" description="Disordered" evidence="1">
    <location>
        <begin position="83"/>
        <end position="105"/>
    </location>
</feature>
<organism evidence="2 3">
    <name type="scientific">Coprinopsis marcescibilis</name>
    <name type="common">Agaric fungus</name>
    <name type="synonym">Psathyrella marcescibilis</name>
    <dbReference type="NCBI Taxonomy" id="230819"/>
    <lineage>
        <taxon>Eukaryota</taxon>
        <taxon>Fungi</taxon>
        <taxon>Dikarya</taxon>
        <taxon>Basidiomycota</taxon>
        <taxon>Agaricomycotina</taxon>
        <taxon>Agaricomycetes</taxon>
        <taxon>Agaricomycetidae</taxon>
        <taxon>Agaricales</taxon>
        <taxon>Agaricineae</taxon>
        <taxon>Psathyrellaceae</taxon>
        <taxon>Coprinopsis</taxon>
    </lineage>
</organism>
<name>A0A5C3KN44_COPMA</name>
<evidence type="ECO:0000256" key="1">
    <source>
        <dbReference type="SAM" id="MobiDB-lite"/>
    </source>
</evidence>
<gene>
    <name evidence="2" type="ORF">FA15DRAFT_68112</name>
</gene>
<sequence length="105" mass="12101">MTRYHHLSFPLSATPIWSSSGLWPSLLQSTLSPARRYSNPHPLHHCIATYRRMRGSRYMRSPVLVSGIPKITWETEARRNRLSASAPRLLQETITTSTKSQELKR</sequence>
<evidence type="ECO:0000313" key="3">
    <source>
        <dbReference type="Proteomes" id="UP000307440"/>
    </source>
</evidence>
<accession>A0A5C3KN44</accession>
<dbReference type="EMBL" id="ML210259">
    <property type="protein sequence ID" value="TFK21734.1"/>
    <property type="molecule type" value="Genomic_DNA"/>
</dbReference>
<proteinExistence type="predicted"/>
<dbReference type="Proteomes" id="UP000307440">
    <property type="component" value="Unassembled WGS sequence"/>
</dbReference>
<feature type="compositionally biased region" description="Polar residues" evidence="1">
    <location>
        <begin position="92"/>
        <end position="105"/>
    </location>
</feature>
<dbReference type="AlphaFoldDB" id="A0A5C3KN44"/>
<evidence type="ECO:0000313" key="2">
    <source>
        <dbReference type="EMBL" id="TFK21734.1"/>
    </source>
</evidence>